<dbReference type="RefSeq" id="WP_037494352.1">
    <property type="nucleotide sequence ID" value="NZ_JJMU01000002.1"/>
</dbReference>
<dbReference type="EMBL" id="JJMU01000002">
    <property type="protein sequence ID" value="KGE16094.1"/>
    <property type="molecule type" value="Genomic_DNA"/>
</dbReference>
<evidence type="ECO:0000256" key="2">
    <source>
        <dbReference type="ARBA" id="ARBA00007951"/>
    </source>
</evidence>
<evidence type="ECO:0000256" key="1">
    <source>
        <dbReference type="ARBA" id="ARBA00004071"/>
    </source>
</evidence>
<feature type="domain" description="Glycoside hydrolase family 29 N-terminal" evidence="9">
    <location>
        <begin position="23"/>
        <end position="331"/>
    </location>
</feature>
<dbReference type="Proteomes" id="UP000031802">
    <property type="component" value="Unassembled WGS sequence"/>
</dbReference>
<keyword evidence="4 8" id="KW-0732">Signal</keyword>
<dbReference type="AlphaFoldDB" id="A0A0B8TB41"/>
<gene>
    <name evidence="10" type="ORF">DI53_0209</name>
</gene>
<reference evidence="11" key="1">
    <citation type="submission" date="2014-04" db="EMBL/GenBank/DDBJ databases">
        <title>Whole-Genome optical mapping and complete genome sequence of Sphingobacterium deserti sp. nov., a new spaces isolated from desert in the west of China.</title>
        <authorList>
            <person name="Teng C."/>
            <person name="Zhou Z."/>
            <person name="Li X."/>
            <person name="Chen M."/>
            <person name="Lin M."/>
            <person name="Wang L."/>
            <person name="Su S."/>
            <person name="Zhang C."/>
            <person name="Zhang W."/>
        </authorList>
    </citation>
    <scope>NUCLEOTIDE SEQUENCE [LARGE SCALE GENOMIC DNA]</scope>
    <source>
        <strain evidence="11">ACCC05744</strain>
    </source>
</reference>
<dbReference type="GO" id="GO:0004560">
    <property type="term" value="F:alpha-L-fucosidase activity"/>
    <property type="evidence" value="ECO:0007669"/>
    <property type="project" value="InterPro"/>
</dbReference>
<comment type="caution">
    <text evidence="10">The sequence shown here is derived from an EMBL/GenBank/DDBJ whole genome shotgun (WGS) entry which is preliminary data.</text>
</comment>
<evidence type="ECO:0000256" key="6">
    <source>
        <dbReference type="ARBA" id="ARBA00023295"/>
    </source>
</evidence>
<keyword evidence="11" id="KW-1185">Reference proteome</keyword>
<dbReference type="STRING" id="1229276.DI53_0209"/>
<feature type="site" description="May be important for catalysis" evidence="7">
    <location>
        <position position="263"/>
    </location>
</feature>
<evidence type="ECO:0000256" key="3">
    <source>
        <dbReference type="ARBA" id="ARBA00012662"/>
    </source>
</evidence>
<dbReference type="InterPro" id="IPR057739">
    <property type="entry name" value="Glyco_hydro_29_N"/>
</dbReference>
<dbReference type="SUPFAM" id="SSF51445">
    <property type="entry name" value="(Trans)glycosidases"/>
    <property type="match status" value="1"/>
</dbReference>
<feature type="signal peptide" evidence="8">
    <location>
        <begin position="1"/>
        <end position="19"/>
    </location>
</feature>
<dbReference type="Pfam" id="PF01120">
    <property type="entry name" value="Alpha_L_fucos"/>
    <property type="match status" value="1"/>
</dbReference>
<dbReference type="GO" id="GO:0006004">
    <property type="term" value="P:fucose metabolic process"/>
    <property type="evidence" value="ECO:0007669"/>
    <property type="project" value="InterPro"/>
</dbReference>
<protein>
    <recommendedName>
        <fullName evidence="3">alpha-L-fucosidase</fullName>
        <ecNumber evidence="3">3.2.1.51</ecNumber>
    </recommendedName>
</protein>
<keyword evidence="6" id="KW-0326">Glycosidase</keyword>
<dbReference type="PRINTS" id="PR00741">
    <property type="entry name" value="GLHYDRLASE29"/>
</dbReference>
<dbReference type="PANTHER" id="PTHR10030:SF37">
    <property type="entry name" value="ALPHA-L-FUCOSIDASE-RELATED"/>
    <property type="match status" value="1"/>
</dbReference>
<sequence>MKIKSFAFLMPLFCVSFFAASAQQHSNPSKMTWFEDAKLGIFIHWGIYAVDGVSESWAFFNNYMSHGRYLKQLDGFTAKNYRPEEWVDLIKTSGAKYAVITAKHHDGIALWDSQAPEALTTKRHAAAKRDVLRPFIEKLKETDLKTGIYFSLPDWSHPYYDVNTRIKKRFDVAADPKRWSRYVHYYQQQLDELSKAYRPDLLWFDGDWEHSSEEWDAPGTLSLLRKHNPDIIINSRLNNHGDYETPEQGVPVVKPASTHWELCYTMNDSWGYQPFDHHYKTPNMIVRTLIDCIAMGGNLLLDIGPKADGSLPEQQVAILRELGRWTKKHAEAVYGTRAGLYNSHLREKNSFSHDGKTLYIYLDSERARYRLGRLLTPVKNVRLIGHEAKLKYSYNGGLLDITLPPAAFDNVASVLAIEFDGSPQFASADSVAPYSIQALLKEPAVQDAVEKIAASSDAGDNIFADKLTEDGIFLSPELNPAQAELKQWIEKHAEVLAFANAGMPKGHYAGYSALSKDRKTLYLFVEGQPSGPIALKGLNNDIARIRIVGEGSMLNHQVFNKLYWSAVPGMVYIDIPKERLDKKMTVIAVLLDKPIDLYRENIGAIESNL</sequence>
<accession>A0A0B8TB41</accession>
<evidence type="ECO:0000256" key="8">
    <source>
        <dbReference type="SAM" id="SignalP"/>
    </source>
</evidence>
<dbReference type="InterPro" id="IPR017853">
    <property type="entry name" value="GH"/>
</dbReference>
<feature type="chain" id="PRO_5002124334" description="alpha-L-fucosidase" evidence="8">
    <location>
        <begin position="20"/>
        <end position="609"/>
    </location>
</feature>
<evidence type="ECO:0000259" key="9">
    <source>
        <dbReference type="Pfam" id="PF01120"/>
    </source>
</evidence>
<evidence type="ECO:0000256" key="7">
    <source>
        <dbReference type="PIRSR" id="PIRSR001092-1"/>
    </source>
</evidence>
<dbReference type="Gene3D" id="3.20.20.80">
    <property type="entry name" value="Glycosidases"/>
    <property type="match status" value="1"/>
</dbReference>
<reference evidence="10 11" key="2">
    <citation type="journal article" date="2015" name="PLoS ONE">
        <title>Whole-Genome Optical Mapping and Finished Genome Sequence of Sphingobacterium deserti sp. nov., a New Species Isolated from the Western Desert of China.</title>
        <authorList>
            <person name="Teng C."/>
            <person name="Zhou Z."/>
            <person name="Molnar I."/>
            <person name="Li X."/>
            <person name="Tang R."/>
            <person name="Chen M."/>
            <person name="Wang L."/>
            <person name="Su S."/>
            <person name="Zhang W."/>
            <person name="Lin M."/>
        </authorList>
    </citation>
    <scope>NUCLEOTIDE SEQUENCE [LARGE SCALE GENOMIC DNA]</scope>
    <source>
        <strain evidence="11">ACCC05744</strain>
    </source>
</reference>
<evidence type="ECO:0000256" key="5">
    <source>
        <dbReference type="ARBA" id="ARBA00022801"/>
    </source>
</evidence>
<comment type="function">
    <text evidence="1">Alpha-L-fucosidase is responsible for hydrolyzing the alpha-1,6-linked fucose joined to the reducing-end N-acetylglucosamine of the carbohydrate moieties of glycoproteins.</text>
</comment>
<evidence type="ECO:0000313" key="11">
    <source>
        <dbReference type="Proteomes" id="UP000031802"/>
    </source>
</evidence>
<dbReference type="InterPro" id="IPR016286">
    <property type="entry name" value="FUC_metazoa-typ"/>
</dbReference>
<keyword evidence="5" id="KW-0378">Hydrolase</keyword>
<comment type="similarity">
    <text evidence="2">Belongs to the glycosyl hydrolase 29 family.</text>
</comment>
<dbReference type="OrthoDB" id="107551at2"/>
<organism evidence="10 11">
    <name type="scientific">Sphingobacterium deserti</name>
    <dbReference type="NCBI Taxonomy" id="1229276"/>
    <lineage>
        <taxon>Bacteria</taxon>
        <taxon>Pseudomonadati</taxon>
        <taxon>Bacteroidota</taxon>
        <taxon>Sphingobacteriia</taxon>
        <taxon>Sphingobacteriales</taxon>
        <taxon>Sphingobacteriaceae</taxon>
        <taxon>Sphingobacterium</taxon>
    </lineage>
</organism>
<dbReference type="PATRIC" id="fig|1229276.3.peg.216"/>
<evidence type="ECO:0000256" key="4">
    <source>
        <dbReference type="ARBA" id="ARBA00022729"/>
    </source>
</evidence>
<dbReference type="EC" id="3.2.1.51" evidence="3"/>
<dbReference type="GO" id="GO:0016139">
    <property type="term" value="P:glycoside catabolic process"/>
    <property type="evidence" value="ECO:0007669"/>
    <property type="project" value="TreeGrafter"/>
</dbReference>
<evidence type="ECO:0000313" key="10">
    <source>
        <dbReference type="EMBL" id="KGE16094.1"/>
    </source>
</evidence>
<dbReference type="InterPro" id="IPR000933">
    <property type="entry name" value="Glyco_hydro_29"/>
</dbReference>
<dbReference type="GO" id="GO:0005764">
    <property type="term" value="C:lysosome"/>
    <property type="evidence" value="ECO:0007669"/>
    <property type="project" value="TreeGrafter"/>
</dbReference>
<dbReference type="SMART" id="SM00812">
    <property type="entry name" value="Alpha_L_fucos"/>
    <property type="match status" value="1"/>
</dbReference>
<dbReference type="PIRSF" id="PIRSF001092">
    <property type="entry name" value="Alpha-L-fucosidase"/>
    <property type="match status" value="1"/>
</dbReference>
<dbReference type="eggNOG" id="COG3669">
    <property type="taxonomic scope" value="Bacteria"/>
</dbReference>
<proteinExistence type="inferred from homology"/>
<dbReference type="PANTHER" id="PTHR10030">
    <property type="entry name" value="ALPHA-L-FUCOSIDASE"/>
    <property type="match status" value="1"/>
</dbReference>
<name>A0A0B8TB41_9SPHI</name>